<evidence type="ECO:0000259" key="8">
    <source>
        <dbReference type="PROSITE" id="PS50850"/>
    </source>
</evidence>
<evidence type="ECO:0000256" key="6">
    <source>
        <dbReference type="ARBA" id="ARBA00023136"/>
    </source>
</evidence>
<keyword evidence="5 7" id="KW-1133">Transmembrane helix</keyword>
<dbReference type="InterPro" id="IPR005829">
    <property type="entry name" value="Sugar_transporter_CS"/>
</dbReference>
<feature type="transmembrane region" description="Helical" evidence="7">
    <location>
        <begin position="55"/>
        <end position="74"/>
    </location>
</feature>
<dbReference type="PANTHER" id="PTHR42718">
    <property type="entry name" value="MAJOR FACILITATOR SUPERFAMILY MULTIDRUG TRANSPORTER MFSC"/>
    <property type="match status" value="1"/>
</dbReference>
<evidence type="ECO:0000256" key="1">
    <source>
        <dbReference type="ARBA" id="ARBA00004651"/>
    </source>
</evidence>
<dbReference type="PANTHER" id="PTHR42718:SF46">
    <property type="entry name" value="BLR6921 PROTEIN"/>
    <property type="match status" value="1"/>
</dbReference>
<feature type="transmembrane region" description="Helical" evidence="7">
    <location>
        <begin position="173"/>
        <end position="195"/>
    </location>
</feature>
<feature type="transmembrane region" description="Helical" evidence="7">
    <location>
        <begin position="311"/>
        <end position="332"/>
    </location>
</feature>
<feature type="transmembrane region" description="Helical" evidence="7">
    <location>
        <begin position="115"/>
        <end position="136"/>
    </location>
</feature>
<keyword evidence="2" id="KW-0813">Transport</keyword>
<dbReference type="PROSITE" id="PS00216">
    <property type="entry name" value="SUGAR_TRANSPORT_1"/>
    <property type="match status" value="1"/>
</dbReference>
<dbReference type="InterPro" id="IPR011701">
    <property type="entry name" value="MFS"/>
</dbReference>
<dbReference type="GO" id="GO:0022857">
    <property type="term" value="F:transmembrane transporter activity"/>
    <property type="evidence" value="ECO:0007669"/>
    <property type="project" value="InterPro"/>
</dbReference>
<dbReference type="SUPFAM" id="SSF103473">
    <property type="entry name" value="MFS general substrate transporter"/>
    <property type="match status" value="1"/>
</dbReference>
<reference evidence="9 10" key="1">
    <citation type="submission" date="2018-02" db="EMBL/GenBank/DDBJ databases">
        <title>Genomic Encyclopedia of Archaeal and Bacterial Type Strains, Phase II (KMG-II): from individual species to whole genera.</title>
        <authorList>
            <person name="Goeker M."/>
        </authorList>
    </citation>
    <scope>NUCLEOTIDE SEQUENCE [LARGE SCALE GENOMIC DNA]</scope>
    <source>
        <strain evidence="9 10">YU 961-1</strain>
    </source>
</reference>
<feature type="transmembrane region" description="Helical" evidence="7">
    <location>
        <begin position="148"/>
        <end position="167"/>
    </location>
</feature>
<keyword evidence="10" id="KW-1185">Reference proteome</keyword>
<name>A0A2S6GDI1_9PSEU</name>
<feature type="transmembrane region" description="Helical" evidence="7">
    <location>
        <begin position="207"/>
        <end position="226"/>
    </location>
</feature>
<dbReference type="InterPro" id="IPR020846">
    <property type="entry name" value="MFS_dom"/>
</dbReference>
<feature type="transmembrane region" description="Helical" evidence="7">
    <location>
        <begin position="238"/>
        <end position="255"/>
    </location>
</feature>
<dbReference type="OrthoDB" id="4325372at2"/>
<dbReference type="RefSeq" id="WP_104482956.1">
    <property type="nucleotide sequence ID" value="NZ_CP154825.1"/>
</dbReference>
<evidence type="ECO:0000313" key="10">
    <source>
        <dbReference type="Proteomes" id="UP000239203"/>
    </source>
</evidence>
<feature type="transmembrane region" description="Helical" evidence="7">
    <location>
        <begin position="339"/>
        <end position="358"/>
    </location>
</feature>
<dbReference type="EMBL" id="PTIX01000031">
    <property type="protein sequence ID" value="PPK63146.1"/>
    <property type="molecule type" value="Genomic_DNA"/>
</dbReference>
<proteinExistence type="predicted"/>
<dbReference type="Pfam" id="PF07690">
    <property type="entry name" value="MFS_1"/>
    <property type="match status" value="1"/>
</dbReference>
<feature type="transmembrane region" description="Helical" evidence="7">
    <location>
        <begin position="446"/>
        <end position="469"/>
    </location>
</feature>
<sequence>MAHLESTSAAPPADPRRWRALAVLALVQFIIFLDVTIVNVALPSIQADLGFTADGLTWVVNGYLLAAGGLLLLGGRLADIVGRRRMFCAGAALFAASSLLAATAQNQEMLIAGRFAQGIAEAIAAPAAMSLVALLFTDPGERGKAFAIWGGLAGLGSAAGVLLSGVLTEFASWRWVFYVNVPLAVIPLLIAPKLLSESRMAGARKPSWISAILATGGLVAIIQGVLSAATHPFGSGPVLWPLVGGVAALLLFLVIQAKSENPLVPLRFFANRTRVTGNVSVVFLAGSTAAMFFLVVLYMQEVLHYSPLQAGLAWLPFCVVFVPGLTMATKLLPRVGPRGTLAAGLLVAAAGVLTLTWAPVDGSYWLNLLPAFVLIGFGGGLANPAVQTAALADVSQEDAGLGSGVLTTIQQLGQALGLTAIVAVALTHTASLVAGGTAAAEATTGGYRLAFLVSGIVLVVGAALAVVLLPSAKRAGAAQPAASDEVAETAAA</sequence>
<feature type="transmembrane region" description="Helical" evidence="7">
    <location>
        <begin position="275"/>
        <end position="299"/>
    </location>
</feature>
<dbReference type="Gene3D" id="1.20.1720.10">
    <property type="entry name" value="Multidrug resistance protein D"/>
    <property type="match status" value="1"/>
</dbReference>
<organism evidence="9 10">
    <name type="scientific">Actinokineospora auranticolor</name>
    <dbReference type="NCBI Taxonomy" id="155976"/>
    <lineage>
        <taxon>Bacteria</taxon>
        <taxon>Bacillati</taxon>
        <taxon>Actinomycetota</taxon>
        <taxon>Actinomycetes</taxon>
        <taxon>Pseudonocardiales</taxon>
        <taxon>Pseudonocardiaceae</taxon>
        <taxon>Actinokineospora</taxon>
    </lineage>
</organism>
<dbReference type="Gene3D" id="1.20.1250.20">
    <property type="entry name" value="MFS general substrate transporter like domains"/>
    <property type="match status" value="1"/>
</dbReference>
<protein>
    <submittedName>
        <fullName evidence="9">EmrB/QacA subfamily drug resistance transporter</fullName>
    </submittedName>
</protein>
<comment type="subcellular location">
    <subcellularLocation>
        <location evidence="1">Cell membrane</location>
        <topology evidence="1">Multi-pass membrane protein</topology>
    </subcellularLocation>
</comment>
<evidence type="ECO:0000256" key="3">
    <source>
        <dbReference type="ARBA" id="ARBA00022475"/>
    </source>
</evidence>
<dbReference type="Proteomes" id="UP000239203">
    <property type="component" value="Unassembled WGS sequence"/>
</dbReference>
<comment type="caution">
    <text evidence="9">The sequence shown here is derived from an EMBL/GenBank/DDBJ whole genome shotgun (WGS) entry which is preliminary data.</text>
</comment>
<keyword evidence="4 7" id="KW-0812">Transmembrane</keyword>
<dbReference type="AlphaFoldDB" id="A0A2S6GDI1"/>
<dbReference type="InterPro" id="IPR036259">
    <property type="entry name" value="MFS_trans_sf"/>
</dbReference>
<dbReference type="PROSITE" id="PS50850">
    <property type="entry name" value="MFS"/>
    <property type="match status" value="1"/>
</dbReference>
<feature type="transmembrane region" description="Helical" evidence="7">
    <location>
        <begin position="21"/>
        <end position="43"/>
    </location>
</feature>
<evidence type="ECO:0000256" key="4">
    <source>
        <dbReference type="ARBA" id="ARBA00022692"/>
    </source>
</evidence>
<feature type="transmembrane region" description="Helical" evidence="7">
    <location>
        <begin position="364"/>
        <end position="382"/>
    </location>
</feature>
<feature type="transmembrane region" description="Helical" evidence="7">
    <location>
        <begin position="415"/>
        <end position="440"/>
    </location>
</feature>
<evidence type="ECO:0000256" key="7">
    <source>
        <dbReference type="SAM" id="Phobius"/>
    </source>
</evidence>
<gene>
    <name evidence="9" type="ORF">CLV40_13115</name>
</gene>
<keyword evidence="6 7" id="KW-0472">Membrane</keyword>
<evidence type="ECO:0000256" key="2">
    <source>
        <dbReference type="ARBA" id="ARBA00022448"/>
    </source>
</evidence>
<feature type="transmembrane region" description="Helical" evidence="7">
    <location>
        <begin position="86"/>
        <end position="103"/>
    </location>
</feature>
<keyword evidence="3" id="KW-1003">Cell membrane</keyword>
<dbReference type="GO" id="GO:0005886">
    <property type="term" value="C:plasma membrane"/>
    <property type="evidence" value="ECO:0007669"/>
    <property type="project" value="UniProtKB-SubCell"/>
</dbReference>
<evidence type="ECO:0000256" key="5">
    <source>
        <dbReference type="ARBA" id="ARBA00022989"/>
    </source>
</evidence>
<dbReference type="CDD" id="cd17321">
    <property type="entry name" value="MFS_MMR_MDR_like"/>
    <property type="match status" value="1"/>
</dbReference>
<accession>A0A2S6GDI1</accession>
<feature type="domain" description="Major facilitator superfamily (MFS) profile" evidence="8">
    <location>
        <begin position="20"/>
        <end position="473"/>
    </location>
</feature>
<evidence type="ECO:0000313" key="9">
    <source>
        <dbReference type="EMBL" id="PPK63146.1"/>
    </source>
</evidence>